<dbReference type="FunFam" id="2.40.50.140:FF:000097">
    <property type="entry name" value="23S rRNA (uracil(1939)-C(5))-methyltransferase RlmD"/>
    <property type="match status" value="1"/>
</dbReference>
<protein>
    <submittedName>
        <fullName evidence="3">23S rRNA (Uracil-5-)-methyltransferase RumA</fullName>
    </submittedName>
</protein>
<dbReference type="NCBIfam" id="TIGR00479">
    <property type="entry name" value="rumA"/>
    <property type="match status" value="1"/>
</dbReference>
<dbReference type="InterPro" id="IPR012340">
    <property type="entry name" value="NA-bd_OB-fold"/>
</dbReference>
<feature type="active site" description="Nucleophile" evidence="1">
    <location>
        <position position="411"/>
    </location>
</feature>
<feature type="binding site" evidence="1">
    <location>
        <position position="285"/>
    </location>
    <ligand>
        <name>S-adenosyl-L-methionine</name>
        <dbReference type="ChEBI" id="CHEBI:59789"/>
    </ligand>
</feature>
<dbReference type="InterPro" id="IPR010280">
    <property type="entry name" value="U5_MeTrfase_fam"/>
</dbReference>
<proteinExistence type="inferred from homology"/>
<dbReference type="FunFam" id="3.40.50.150:FF:000009">
    <property type="entry name" value="23S rRNA (Uracil(1939)-C(5))-methyltransferase RlmD"/>
    <property type="match status" value="1"/>
</dbReference>
<dbReference type="RefSeq" id="WP_184093803.1">
    <property type="nucleotide sequence ID" value="NZ_AP023367.1"/>
</dbReference>
<dbReference type="Gene3D" id="2.40.50.140">
    <property type="entry name" value="Nucleic acid-binding proteins"/>
    <property type="match status" value="1"/>
</dbReference>
<dbReference type="Proteomes" id="UP000515561">
    <property type="component" value="Chromosome"/>
</dbReference>
<evidence type="ECO:0000256" key="1">
    <source>
        <dbReference type="PROSITE-ProRule" id="PRU01024"/>
    </source>
</evidence>
<keyword evidence="4" id="KW-1185">Reference proteome</keyword>
<accession>A0A6S6QSQ8</accession>
<dbReference type="PROSITE" id="PS50926">
    <property type="entry name" value="TRAM"/>
    <property type="match status" value="1"/>
</dbReference>
<dbReference type="EMBL" id="AP023367">
    <property type="protein sequence ID" value="BCJ92666.1"/>
    <property type="molecule type" value="Genomic_DNA"/>
</dbReference>
<name>A0A6S6QSQ8_9FIRM</name>
<dbReference type="AlphaFoldDB" id="A0A6S6QSQ8"/>
<dbReference type="Gene3D" id="3.40.50.150">
    <property type="entry name" value="Vaccinia Virus protein VP39"/>
    <property type="match status" value="1"/>
</dbReference>
<keyword evidence="1 3" id="KW-0808">Transferase</keyword>
<keyword evidence="1" id="KW-0949">S-adenosyl-L-methionine</keyword>
<reference evidence="3 4" key="1">
    <citation type="journal article" date="2016" name="Int. J. Syst. Evol. Microbiol.">
        <title>Descriptions of Anaerotaenia torta gen. nov., sp. nov. and Anaerocolumna cellulosilytica gen. nov., sp. nov. isolated from a methanogenic reactor of cattle waste.</title>
        <authorList>
            <person name="Uek A."/>
            <person name="Ohtaki Y."/>
            <person name="Kaku N."/>
            <person name="Ueki K."/>
        </authorList>
    </citation>
    <scope>NUCLEOTIDE SEQUENCE [LARGE SCALE GENOMIC DNA]</scope>
    <source>
        <strain evidence="3 4">SN021</strain>
    </source>
</reference>
<dbReference type="SUPFAM" id="SSF53335">
    <property type="entry name" value="S-adenosyl-L-methionine-dependent methyltransferases"/>
    <property type="match status" value="1"/>
</dbReference>
<dbReference type="InterPro" id="IPR030390">
    <property type="entry name" value="MeTrfase_TrmA_AS"/>
</dbReference>
<dbReference type="Pfam" id="PF01938">
    <property type="entry name" value="TRAM"/>
    <property type="match status" value="1"/>
</dbReference>
<dbReference type="Gene3D" id="2.40.50.1070">
    <property type="match status" value="1"/>
</dbReference>
<evidence type="ECO:0000256" key="2">
    <source>
        <dbReference type="PROSITE-ProRule" id="PRU10015"/>
    </source>
</evidence>
<dbReference type="GO" id="GO:0070041">
    <property type="term" value="F:rRNA (uridine-C5-)-methyltransferase activity"/>
    <property type="evidence" value="ECO:0007669"/>
    <property type="project" value="UniProtKB-ARBA"/>
</dbReference>
<feature type="active site" evidence="2">
    <location>
        <position position="411"/>
    </location>
</feature>
<dbReference type="KEGG" id="acel:acsn021_02350"/>
<dbReference type="PROSITE" id="PS51687">
    <property type="entry name" value="SAM_MT_RNA_M5U"/>
    <property type="match status" value="1"/>
</dbReference>
<sequence>MIINKNEECIIEIEDIGSQGEGIGKYQGYTLFVKNALVGDSVRVKAMKCKKNYGYARLMEILKPSPYRVTPKCSIAGKCGGCAIQHLDYQKQLEYKQNKVKNCLERIGGFGSEIKMEPIIGMEEPYYYRNKAQFPVSKSKDGKPLIGFYAGGTHSIIDTEHCYIQAEENVEIVKIIREFLTEYDISMYEEETHTGLLRHILTRVGFVTGEIMVCLIVNGKDIPRKDILINRLKLIKGMTSISLNINKEKTNVILGDKVIPLWGQPYITDYIGDVKYQISPLSFYQVNPRQTKVLYETALDYAGLQGEETVWDLYCGIGTISLFLAQRAKQVYGVEIIPQAIEDAKRNAEINGIKNAAFFVGAAEDVLPLKYQEDKIYAEVIVVDPPRKGCEQSLLDTIIQMQPKRVVYVSCDPATLARDARYLCDRGYELVKVQVVDQFAHSVHVETVVLLSNEKKKAYHVEIEMKM</sequence>
<dbReference type="PANTHER" id="PTHR11061:SF30">
    <property type="entry name" value="TRNA (URACIL(54)-C(5))-METHYLTRANSFERASE"/>
    <property type="match status" value="1"/>
</dbReference>
<organism evidence="3 4">
    <name type="scientific">Anaerocolumna cellulosilytica</name>
    <dbReference type="NCBI Taxonomy" id="433286"/>
    <lineage>
        <taxon>Bacteria</taxon>
        <taxon>Bacillati</taxon>
        <taxon>Bacillota</taxon>
        <taxon>Clostridia</taxon>
        <taxon>Lachnospirales</taxon>
        <taxon>Lachnospiraceae</taxon>
        <taxon>Anaerocolumna</taxon>
    </lineage>
</organism>
<dbReference type="PROSITE" id="PS01230">
    <property type="entry name" value="TRMA_1"/>
    <property type="match status" value="1"/>
</dbReference>
<dbReference type="FunFam" id="2.40.50.1070:FF:000003">
    <property type="entry name" value="23S rRNA (Uracil-5-)-methyltransferase RumA"/>
    <property type="match status" value="1"/>
</dbReference>
<dbReference type="InterPro" id="IPR002792">
    <property type="entry name" value="TRAM_dom"/>
</dbReference>
<evidence type="ECO:0000313" key="3">
    <source>
        <dbReference type="EMBL" id="BCJ92666.1"/>
    </source>
</evidence>
<dbReference type="CDD" id="cd02440">
    <property type="entry name" value="AdoMet_MTases"/>
    <property type="match status" value="1"/>
</dbReference>
<dbReference type="Pfam" id="PF05958">
    <property type="entry name" value="tRNA_U5-meth_tr"/>
    <property type="match status" value="1"/>
</dbReference>
<feature type="binding site" evidence="1">
    <location>
        <position position="384"/>
    </location>
    <ligand>
        <name>S-adenosyl-L-methionine</name>
        <dbReference type="ChEBI" id="CHEBI:59789"/>
    </ligand>
</feature>
<dbReference type="SUPFAM" id="SSF50249">
    <property type="entry name" value="Nucleic acid-binding proteins"/>
    <property type="match status" value="1"/>
</dbReference>
<dbReference type="GO" id="GO:0070475">
    <property type="term" value="P:rRNA base methylation"/>
    <property type="evidence" value="ECO:0007669"/>
    <property type="project" value="TreeGrafter"/>
</dbReference>
<feature type="binding site" evidence="1">
    <location>
        <position position="335"/>
    </location>
    <ligand>
        <name>S-adenosyl-L-methionine</name>
        <dbReference type="ChEBI" id="CHEBI:59789"/>
    </ligand>
</feature>
<dbReference type="PANTHER" id="PTHR11061">
    <property type="entry name" value="RNA M5U METHYLTRANSFERASE"/>
    <property type="match status" value="1"/>
</dbReference>
<keyword evidence="1 3" id="KW-0489">Methyltransferase</keyword>
<gene>
    <name evidence="3" type="primary">rumA_1</name>
    <name evidence="3" type="ORF">acsn021_02350</name>
</gene>
<dbReference type="InterPro" id="IPR029063">
    <property type="entry name" value="SAM-dependent_MTases_sf"/>
</dbReference>
<feature type="binding site" evidence="1">
    <location>
        <position position="314"/>
    </location>
    <ligand>
        <name>S-adenosyl-L-methionine</name>
        <dbReference type="ChEBI" id="CHEBI:59789"/>
    </ligand>
</feature>
<comment type="similarity">
    <text evidence="1">Belongs to the class I-like SAM-binding methyltransferase superfamily. RNA M5U methyltransferase family.</text>
</comment>
<evidence type="ECO:0000313" key="4">
    <source>
        <dbReference type="Proteomes" id="UP000515561"/>
    </source>
</evidence>